<reference evidence="2" key="1">
    <citation type="submission" date="2022-12" db="EMBL/GenBank/DDBJ databases">
        <authorList>
            <person name="Wang J."/>
        </authorList>
    </citation>
    <scope>NUCLEOTIDE SEQUENCE</scope>
    <source>
        <strain evidence="2">HY-42-06</strain>
    </source>
</reference>
<proteinExistence type="predicted"/>
<accession>A0ABT4CRP8</accession>
<dbReference type="Proteomes" id="UP001079657">
    <property type="component" value="Unassembled WGS sequence"/>
</dbReference>
<evidence type="ECO:0000313" key="2">
    <source>
        <dbReference type="EMBL" id="MCY6370756.1"/>
    </source>
</evidence>
<dbReference type="SUPFAM" id="SSF55729">
    <property type="entry name" value="Acyl-CoA N-acyltransferases (Nat)"/>
    <property type="match status" value="1"/>
</dbReference>
<dbReference type="RefSeq" id="WP_268049581.1">
    <property type="nucleotide sequence ID" value="NZ_JAPQES010000002.1"/>
</dbReference>
<sequence>MFDIKLKFEDLEILSIEKEDLGRIYKWFTKEEKYLLKVQSASLDEKQFYERFLEYYLSECEFFLKINRGSEFIGIIKGTIDFKNPNEVWIGYIMVEHSLRGRGVGAKVLKEIIRYFCIECGICNFFVKVNEKNLRFISFLRKNKFKVSRVCKETNTALNNGFIILTKIIQ</sequence>
<feature type="domain" description="N-acetyltransferase" evidence="1">
    <location>
        <begin position="11"/>
        <end position="170"/>
    </location>
</feature>
<evidence type="ECO:0000259" key="1">
    <source>
        <dbReference type="PROSITE" id="PS51186"/>
    </source>
</evidence>
<keyword evidence="3" id="KW-1185">Reference proteome</keyword>
<dbReference type="Gene3D" id="3.40.630.30">
    <property type="match status" value="1"/>
</dbReference>
<evidence type="ECO:0000313" key="3">
    <source>
        <dbReference type="Proteomes" id="UP001079657"/>
    </source>
</evidence>
<dbReference type="InterPro" id="IPR016181">
    <property type="entry name" value="Acyl_CoA_acyltransferase"/>
</dbReference>
<dbReference type="PROSITE" id="PS51186">
    <property type="entry name" value="GNAT"/>
    <property type="match status" value="1"/>
</dbReference>
<dbReference type="InterPro" id="IPR000182">
    <property type="entry name" value="GNAT_dom"/>
</dbReference>
<protein>
    <submittedName>
        <fullName evidence="2">GNAT family N-acetyltransferase</fullName>
    </submittedName>
</protein>
<gene>
    <name evidence="2" type="ORF">OXH55_08945</name>
</gene>
<organism evidence="2 3">
    <name type="scientific">Clostridium ganghwense</name>
    <dbReference type="NCBI Taxonomy" id="312089"/>
    <lineage>
        <taxon>Bacteria</taxon>
        <taxon>Bacillati</taxon>
        <taxon>Bacillota</taxon>
        <taxon>Clostridia</taxon>
        <taxon>Eubacteriales</taxon>
        <taxon>Clostridiaceae</taxon>
        <taxon>Clostridium</taxon>
    </lineage>
</organism>
<dbReference type="EMBL" id="JAPQES010000002">
    <property type="protein sequence ID" value="MCY6370756.1"/>
    <property type="molecule type" value="Genomic_DNA"/>
</dbReference>
<dbReference type="Pfam" id="PF13420">
    <property type="entry name" value="Acetyltransf_4"/>
    <property type="match status" value="1"/>
</dbReference>
<name>A0ABT4CRP8_9CLOT</name>
<dbReference type="CDD" id="cd04301">
    <property type="entry name" value="NAT_SF"/>
    <property type="match status" value="1"/>
</dbReference>
<comment type="caution">
    <text evidence="2">The sequence shown here is derived from an EMBL/GenBank/DDBJ whole genome shotgun (WGS) entry which is preliminary data.</text>
</comment>